<dbReference type="Proteomes" id="UP000185680">
    <property type="component" value="Chromosome"/>
</dbReference>
<keyword evidence="3" id="KW-1185">Reference proteome</keyword>
<protein>
    <recommendedName>
        <fullName evidence="5">NRDE family protein</fullName>
    </recommendedName>
</protein>
<gene>
    <name evidence="1" type="ORF">LPB072_11015</name>
    <name evidence="2" type="ORF">LPB72_09630</name>
</gene>
<dbReference type="PANTHER" id="PTHR17985">
    <property type="entry name" value="SER/THR-RICH PROTEIN T10 IN DGCR REGION"/>
    <property type="match status" value="1"/>
</dbReference>
<reference evidence="2 3" key="1">
    <citation type="submission" date="2016-02" db="EMBL/GenBank/DDBJ databases">
        <title>Draft genome sequence of Hydrogenophaga sp. LPB0072.</title>
        <authorList>
            <person name="Shin S.-K."/>
            <person name="Yi H."/>
        </authorList>
    </citation>
    <scope>NUCLEOTIDE SEQUENCE [LARGE SCALE GENOMIC DNA]</scope>
    <source>
        <strain evidence="2 3">LPB0072</strain>
    </source>
</reference>
<dbReference type="EMBL" id="LVWD01000013">
    <property type="protein sequence ID" value="OAD41586.1"/>
    <property type="molecule type" value="Genomic_DNA"/>
</dbReference>
<evidence type="ECO:0000313" key="3">
    <source>
        <dbReference type="Proteomes" id="UP000185657"/>
    </source>
</evidence>
<evidence type="ECO:0000313" key="4">
    <source>
        <dbReference type="Proteomes" id="UP000185680"/>
    </source>
</evidence>
<dbReference type="Proteomes" id="UP000185657">
    <property type="component" value="Unassembled WGS sequence"/>
</dbReference>
<dbReference type="KEGG" id="hyl:LPB072_11015"/>
<sequence>MTDAMCLIAFAIDVEAGVPLLIAGNRDEFFERPTAPLHRWALPNGVEVVGGRDLRDGGTWLGLNTQGRLAMLTNVRSAQMGPAARSRGELASRWLAGDLSWEQLLDSISPADYGGFNLVVGDARLGFWGWVSNRNPADPHGEAPPDLFSRQLPSGLYGLSNATLDTGWPKALHLKDALAAAMPSPFNERNQAQLLQALGNSQLVDGGQLPATGVPQDWERSLSSPFVNIPERGYGTRSSLLVRVLQQPDQAASGLGWQLSLDEWTHGNAPEDRAVWREDQRRTERLSW</sequence>
<organism evidence="1 4">
    <name type="scientific">Hydrogenophaga crassostreae</name>
    <dbReference type="NCBI Taxonomy" id="1763535"/>
    <lineage>
        <taxon>Bacteria</taxon>
        <taxon>Pseudomonadati</taxon>
        <taxon>Pseudomonadota</taxon>
        <taxon>Betaproteobacteria</taxon>
        <taxon>Burkholderiales</taxon>
        <taxon>Comamonadaceae</taxon>
        <taxon>Hydrogenophaga</taxon>
    </lineage>
</organism>
<proteinExistence type="predicted"/>
<evidence type="ECO:0000313" key="1">
    <source>
        <dbReference type="EMBL" id="AOW13305.1"/>
    </source>
</evidence>
<dbReference type="STRING" id="1763535.LPB072_11015"/>
<name>A0A167HQ72_9BURK</name>
<dbReference type="InterPro" id="IPR008551">
    <property type="entry name" value="TANGO2"/>
</dbReference>
<dbReference type="Pfam" id="PF05742">
    <property type="entry name" value="TANGO2"/>
    <property type="match status" value="1"/>
</dbReference>
<evidence type="ECO:0000313" key="2">
    <source>
        <dbReference type="EMBL" id="OAD41586.1"/>
    </source>
</evidence>
<evidence type="ECO:0008006" key="5">
    <source>
        <dbReference type="Google" id="ProtNLM"/>
    </source>
</evidence>
<dbReference type="AlphaFoldDB" id="A0A167HQ72"/>
<accession>A0A167HQ72</accession>
<dbReference type="PANTHER" id="PTHR17985:SF8">
    <property type="entry name" value="TRANSPORT AND GOLGI ORGANIZATION PROTEIN 2 HOMOLOG"/>
    <property type="match status" value="1"/>
</dbReference>
<reference evidence="1 4" key="2">
    <citation type="submission" date="2016-10" db="EMBL/GenBank/DDBJ databases">
        <title>Hydorgenophaga sp. LPB0072 isolated from gastropod.</title>
        <authorList>
            <person name="Kim E."/>
            <person name="Yi H."/>
        </authorList>
    </citation>
    <scope>NUCLEOTIDE SEQUENCE [LARGE SCALE GENOMIC DNA]</scope>
    <source>
        <strain evidence="1 4">LPB0072</strain>
    </source>
</reference>
<dbReference type="EMBL" id="CP017476">
    <property type="protein sequence ID" value="AOW13305.1"/>
    <property type="molecule type" value="Genomic_DNA"/>
</dbReference>